<evidence type="ECO:0000313" key="2">
    <source>
        <dbReference type="EMBL" id="GFZ96979.1"/>
    </source>
</evidence>
<feature type="transmembrane region" description="Helical" evidence="1">
    <location>
        <begin position="163"/>
        <end position="179"/>
    </location>
</feature>
<feature type="transmembrane region" description="Helical" evidence="1">
    <location>
        <begin position="72"/>
        <end position="89"/>
    </location>
</feature>
<reference evidence="3" key="1">
    <citation type="journal article" date="2019" name="Int. J. Syst. Evol. Microbiol.">
        <title>The Global Catalogue of Microorganisms (GCM) 10K type strain sequencing project: providing services to taxonomists for standard genome sequencing and annotation.</title>
        <authorList>
            <consortium name="The Broad Institute Genomics Platform"/>
            <consortium name="The Broad Institute Genome Sequencing Center for Infectious Disease"/>
            <person name="Wu L."/>
            <person name="Ma J."/>
        </authorList>
    </citation>
    <scope>NUCLEOTIDE SEQUENCE [LARGE SCALE GENOMIC DNA]</scope>
    <source>
        <strain evidence="3">CGMCC 1.15043</strain>
    </source>
</reference>
<dbReference type="NCBIfam" id="NF041644">
    <property type="entry name" value="CBO0543_fam"/>
    <property type="match status" value="1"/>
</dbReference>
<evidence type="ECO:0000313" key="3">
    <source>
        <dbReference type="Proteomes" id="UP000615455"/>
    </source>
</evidence>
<proteinExistence type="predicted"/>
<sequence>MEQLEIGSLQGEEKIRKAGEFFKKIADLNKEYLTYWYHHTFLHWDFILSWVLAIAPWIFWVKYRKKDSTGRLLFVGFFAIIFSSWLDFLGSEMGLWYYTGVAIPTIPSYVPWDFSLFPVAVMVLLQMKPSWSPYLKAAIYSTLCSFVAEPIFRWLGYYVLVHWAYWWSFPIYFLMYILCEKISKTKTFSKLDP</sequence>
<protein>
    <submittedName>
        <fullName evidence="2">Uncharacterized protein</fullName>
    </submittedName>
</protein>
<dbReference type="EMBL" id="BMHE01000032">
    <property type="protein sequence ID" value="GFZ96979.1"/>
    <property type="molecule type" value="Genomic_DNA"/>
</dbReference>
<keyword evidence="1" id="KW-0812">Transmembrane</keyword>
<accession>A0ABQ1F2C9</accession>
<dbReference type="Proteomes" id="UP000615455">
    <property type="component" value="Unassembled WGS sequence"/>
</dbReference>
<dbReference type="InterPro" id="IPR048147">
    <property type="entry name" value="CBO0543-like"/>
</dbReference>
<gene>
    <name evidence="2" type="ORF">GCM10008018_49190</name>
</gene>
<comment type="caution">
    <text evidence="2">The sequence shown here is derived from an EMBL/GenBank/DDBJ whole genome shotgun (WGS) entry which is preliminary data.</text>
</comment>
<evidence type="ECO:0000256" key="1">
    <source>
        <dbReference type="SAM" id="Phobius"/>
    </source>
</evidence>
<name>A0ABQ1F2C9_9BACL</name>
<dbReference type="RefSeq" id="WP_189016129.1">
    <property type="nucleotide sequence ID" value="NZ_BMHE01000032.1"/>
</dbReference>
<keyword evidence="1" id="KW-1133">Transmembrane helix</keyword>
<keyword evidence="1" id="KW-0472">Membrane</keyword>
<organism evidence="2 3">
    <name type="scientific">Paenibacillus marchantiophytorum</name>
    <dbReference type="NCBI Taxonomy" id="1619310"/>
    <lineage>
        <taxon>Bacteria</taxon>
        <taxon>Bacillati</taxon>
        <taxon>Bacillota</taxon>
        <taxon>Bacilli</taxon>
        <taxon>Bacillales</taxon>
        <taxon>Paenibacillaceae</taxon>
        <taxon>Paenibacillus</taxon>
    </lineage>
</organism>
<feature type="transmembrane region" description="Helical" evidence="1">
    <location>
        <begin position="41"/>
        <end position="60"/>
    </location>
</feature>
<keyword evidence="3" id="KW-1185">Reference proteome</keyword>